<dbReference type="Pfam" id="PF13489">
    <property type="entry name" value="Methyltransf_23"/>
    <property type="match status" value="1"/>
</dbReference>
<comment type="caution">
    <text evidence="1">The sequence shown here is derived from an EMBL/GenBank/DDBJ whole genome shotgun (WGS) entry which is preliminary data.</text>
</comment>
<proteinExistence type="predicted"/>
<keyword evidence="1" id="KW-0489">Methyltransferase</keyword>
<reference evidence="1" key="1">
    <citation type="submission" date="2020-07" db="EMBL/GenBank/DDBJ databases">
        <title>Huge and variable diversity of episymbiotic CPR bacteria and DPANN archaea in groundwater ecosystems.</title>
        <authorList>
            <person name="He C.Y."/>
            <person name="Keren R."/>
            <person name="Whittaker M."/>
            <person name="Farag I.F."/>
            <person name="Doudna J."/>
            <person name="Cate J.H.D."/>
            <person name="Banfield J.F."/>
        </authorList>
    </citation>
    <scope>NUCLEOTIDE SEQUENCE</scope>
    <source>
        <strain evidence="1">NC_groundwater_1664_Pr3_B-0.1um_52_9</strain>
    </source>
</reference>
<keyword evidence="1" id="KW-0808">Transferase</keyword>
<organism evidence="1 2">
    <name type="scientific">Desulfomonile tiedjei</name>
    <dbReference type="NCBI Taxonomy" id="2358"/>
    <lineage>
        <taxon>Bacteria</taxon>
        <taxon>Pseudomonadati</taxon>
        <taxon>Thermodesulfobacteriota</taxon>
        <taxon>Desulfomonilia</taxon>
        <taxon>Desulfomonilales</taxon>
        <taxon>Desulfomonilaceae</taxon>
        <taxon>Desulfomonile</taxon>
    </lineage>
</organism>
<dbReference type="AlphaFoldDB" id="A0A9D6V3G9"/>
<gene>
    <name evidence="1" type="ORF">HY912_15200</name>
</gene>
<name>A0A9D6V3G9_9BACT</name>
<accession>A0A9D6V3G9</accession>
<dbReference type="EMBL" id="JACRDE010000395">
    <property type="protein sequence ID" value="MBI5250834.1"/>
    <property type="molecule type" value="Genomic_DNA"/>
</dbReference>
<sequence length="307" mass="35119">MPEPQEYTFARYLSSKKSVDDRSLNKSVWERLAAEVSSGPETLRVLELGSGIGTMVERAIDWGLLKRADYTCVDSQSENTAEVFGRLPNWAIRRNYEYSADRRRIRLSRGNSEIFVKPVTADVLEFMENEENKLSWDLLIANAFLDLVDVPAVLPHLFSMLKPGGMFYFTINFDGATILQPEIQKALDSKIELLYHRTMDQRVIKGRLSGDSRTGRHFFQHAREAGAEILEAGPSDWVVFAGSKGYREDEAYFLHFIVHTMGLALSEHPELDSVPFGRWIEDRHRQIEEGRLVYIAHQIDFFGRIAG</sequence>
<dbReference type="CDD" id="cd02440">
    <property type="entry name" value="AdoMet_MTases"/>
    <property type="match status" value="1"/>
</dbReference>
<dbReference type="SUPFAM" id="SSF53335">
    <property type="entry name" value="S-adenosyl-L-methionine-dependent methyltransferases"/>
    <property type="match status" value="1"/>
</dbReference>
<protein>
    <submittedName>
        <fullName evidence="1">Class I SAM-dependent methyltransferase</fullName>
    </submittedName>
</protein>
<dbReference type="GO" id="GO:0032259">
    <property type="term" value="P:methylation"/>
    <property type="evidence" value="ECO:0007669"/>
    <property type="project" value="UniProtKB-KW"/>
</dbReference>
<dbReference type="Proteomes" id="UP000807825">
    <property type="component" value="Unassembled WGS sequence"/>
</dbReference>
<dbReference type="GO" id="GO:0008168">
    <property type="term" value="F:methyltransferase activity"/>
    <property type="evidence" value="ECO:0007669"/>
    <property type="project" value="UniProtKB-KW"/>
</dbReference>
<evidence type="ECO:0000313" key="2">
    <source>
        <dbReference type="Proteomes" id="UP000807825"/>
    </source>
</evidence>
<evidence type="ECO:0000313" key="1">
    <source>
        <dbReference type="EMBL" id="MBI5250834.1"/>
    </source>
</evidence>
<dbReference type="InterPro" id="IPR029063">
    <property type="entry name" value="SAM-dependent_MTases_sf"/>
</dbReference>
<dbReference type="Gene3D" id="3.40.50.150">
    <property type="entry name" value="Vaccinia Virus protein VP39"/>
    <property type="match status" value="1"/>
</dbReference>